<keyword evidence="4" id="KW-1185">Reference proteome</keyword>
<dbReference type="InterPro" id="IPR048469">
    <property type="entry name" value="YchJ-like_M"/>
</dbReference>
<sequence>MVRMSSRRTPRRPHSAVRAASPCPCGLPAEYGACCGRLHEGRAAAANPEALMRSRYAAFAVRDPAYLLRTWHPSTRPPGLELDEGTRWLGLEILGSTEGSAFHSTGTVTFRARWTEGGRPGALHERSRFERLNGAWVYVDGDLLD</sequence>
<evidence type="ECO:0000313" key="4">
    <source>
        <dbReference type="Proteomes" id="UP000263094"/>
    </source>
</evidence>
<dbReference type="AlphaFoldDB" id="A0A372M8G7"/>
<dbReference type="Gene3D" id="3.10.450.50">
    <property type="match status" value="1"/>
</dbReference>
<dbReference type="EMBL" id="QUAK01000038">
    <property type="protein sequence ID" value="RFU87244.1"/>
    <property type="molecule type" value="Genomic_DNA"/>
</dbReference>
<accession>A0A372M8G7</accession>
<evidence type="ECO:0000313" key="3">
    <source>
        <dbReference type="EMBL" id="RFU87244.1"/>
    </source>
</evidence>
<dbReference type="Proteomes" id="UP000263094">
    <property type="component" value="Unassembled WGS sequence"/>
</dbReference>
<dbReference type="SUPFAM" id="SSF54427">
    <property type="entry name" value="NTF2-like"/>
    <property type="match status" value="1"/>
</dbReference>
<dbReference type="HAMAP" id="MF_00612">
    <property type="entry name" value="UPF0225"/>
    <property type="match status" value="1"/>
</dbReference>
<dbReference type="PANTHER" id="PTHR33747:SF1">
    <property type="entry name" value="ADENYLATE CYCLASE-ASSOCIATED CAP C-TERMINAL DOMAIN-CONTAINING PROTEIN"/>
    <property type="match status" value="1"/>
</dbReference>
<dbReference type="InterPro" id="IPR023006">
    <property type="entry name" value="YchJ-like"/>
</dbReference>
<dbReference type="Pfam" id="PF17775">
    <property type="entry name" value="YchJ_M-like"/>
    <property type="match status" value="1"/>
</dbReference>
<protein>
    <recommendedName>
        <fullName evidence="1">UPF0225 protein DY218_07690</fullName>
    </recommendedName>
</protein>
<comment type="similarity">
    <text evidence="1">Belongs to the UPF0225 family.</text>
</comment>
<name>A0A372M8G7_9ACTN</name>
<proteinExistence type="inferred from homology"/>
<dbReference type="RefSeq" id="WP_128555154.1">
    <property type="nucleotide sequence ID" value="NZ_QUAK01000038.1"/>
</dbReference>
<comment type="caution">
    <text evidence="3">The sequence shown here is derived from an EMBL/GenBank/DDBJ whole genome shotgun (WGS) entry which is preliminary data.</text>
</comment>
<gene>
    <name evidence="3" type="ORF">DY218_07690</name>
</gene>
<evidence type="ECO:0000259" key="2">
    <source>
        <dbReference type="Pfam" id="PF17775"/>
    </source>
</evidence>
<evidence type="ECO:0000256" key="1">
    <source>
        <dbReference type="HAMAP-Rule" id="MF_00612"/>
    </source>
</evidence>
<dbReference type="InterPro" id="IPR032710">
    <property type="entry name" value="NTF2-like_dom_sf"/>
</dbReference>
<feature type="domain" description="YchJ-like middle NTF2-like" evidence="2">
    <location>
        <begin position="47"/>
        <end position="141"/>
    </location>
</feature>
<organism evidence="3 4">
    <name type="scientific">Streptomyces triticagri</name>
    <dbReference type="NCBI Taxonomy" id="2293568"/>
    <lineage>
        <taxon>Bacteria</taxon>
        <taxon>Bacillati</taxon>
        <taxon>Actinomycetota</taxon>
        <taxon>Actinomycetes</taxon>
        <taxon>Kitasatosporales</taxon>
        <taxon>Streptomycetaceae</taxon>
        <taxon>Streptomyces</taxon>
    </lineage>
</organism>
<reference evidence="3 4" key="1">
    <citation type="submission" date="2018-08" db="EMBL/GenBank/DDBJ databases">
        <title>Isolation, diversity and antifungal activity of Actinobacteria from wheat.</title>
        <authorList>
            <person name="Han C."/>
        </authorList>
    </citation>
    <scope>NUCLEOTIDE SEQUENCE [LARGE SCALE GENOMIC DNA]</scope>
    <source>
        <strain evidence="3 4">NEAU-YY421</strain>
    </source>
</reference>
<dbReference type="PANTHER" id="PTHR33747">
    <property type="entry name" value="UPF0225 PROTEIN SCO1677"/>
    <property type="match status" value="1"/>
</dbReference>
<dbReference type="OrthoDB" id="21421at2"/>